<gene>
    <name evidence="4" type="ORF">DSW25_11915</name>
</gene>
<dbReference type="SMART" id="SM00822">
    <property type="entry name" value="PKS_KR"/>
    <property type="match status" value="1"/>
</dbReference>
<dbReference type="PRINTS" id="PR00081">
    <property type="entry name" value="GDHRDH"/>
</dbReference>
<comment type="similarity">
    <text evidence="1">Belongs to the short-chain dehydrogenases/reductases (SDR) family.</text>
</comment>
<keyword evidence="2" id="KW-0560">Oxidoreductase</keyword>
<dbReference type="EMBL" id="JAMC01000004">
    <property type="protein sequence ID" value="KEJ88945.1"/>
    <property type="molecule type" value="Genomic_DNA"/>
</dbReference>
<comment type="caution">
    <text evidence="4">The sequence shown here is derived from an EMBL/GenBank/DDBJ whole genome shotgun (WGS) entry which is preliminary data.</text>
</comment>
<dbReference type="PANTHER" id="PTHR43639:SF1">
    <property type="entry name" value="SHORT-CHAIN DEHYDROGENASE_REDUCTASE FAMILY PROTEIN"/>
    <property type="match status" value="1"/>
</dbReference>
<dbReference type="InterPro" id="IPR036291">
    <property type="entry name" value="NAD(P)-bd_dom_sf"/>
</dbReference>
<dbReference type="SUPFAM" id="SSF51735">
    <property type="entry name" value="NAD(P)-binding Rossmann-fold domains"/>
    <property type="match status" value="1"/>
</dbReference>
<dbReference type="PRINTS" id="PR00080">
    <property type="entry name" value="SDRFAMILY"/>
</dbReference>
<name>A0A073IHC1_9RHOB</name>
<dbReference type="GO" id="GO:0016491">
    <property type="term" value="F:oxidoreductase activity"/>
    <property type="evidence" value="ECO:0007669"/>
    <property type="project" value="UniProtKB-KW"/>
</dbReference>
<dbReference type="STRING" id="1300350.Z948_1224"/>
<dbReference type="OrthoDB" id="9789398at2"/>
<accession>A0A073IHC1</accession>
<dbReference type="FunFam" id="3.40.50.720:FF:000084">
    <property type="entry name" value="Short-chain dehydrogenase reductase"/>
    <property type="match status" value="1"/>
</dbReference>
<dbReference type="Pfam" id="PF13561">
    <property type="entry name" value="adh_short_C2"/>
    <property type="match status" value="1"/>
</dbReference>
<proteinExistence type="inferred from homology"/>
<dbReference type="InterPro" id="IPR002347">
    <property type="entry name" value="SDR_fam"/>
</dbReference>
<evidence type="ECO:0000313" key="4">
    <source>
        <dbReference type="EMBL" id="KEJ88945.1"/>
    </source>
</evidence>
<evidence type="ECO:0000256" key="1">
    <source>
        <dbReference type="ARBA" id="ARBA00006484"/>
    </source>
</evidence>
<evidence type="ECO:0000313" key="5">
    <source>
        <dbReference type="Proteomes" id="UP000027734"/>
    </source>
</evidence>
<dbReference type="AlphaFoldDB" id="A0A073IHC1"/>
<reference evidence="4 5" key="1">
    <citation type="submission" date="2014-01" db="EMBL/GenBank/DDBJ databases">
        <title>Sulfitobacter donghicola JCM 14565 Genome Sequencing.</title>
        <authorList>
            <person name="Lai Q."/>
            <person name="Hong Z."/>
        </authorList>
    </citation>
    <scope>NUCLEOTIDE SEQUENCE [LARGE SCALE GENOMIC DNA]</scope>
    <source>
        <strain evidence="4 5">JCM 14565</strain>
    </source>
</reference>
<evidence type="ECO:0000259" key="3">
    <source>
        <dbReference type="SMART" id="SM00822"/>
    </source>
</evidence>
<dbReference type="PANTHER" id="PTHR43639">
    <property type="entry name" value="OXIDOREDUCTASE, SHORT-CHAIN DEHYDROGENASE/REDUCTASE FAMILY (AFU_ORTHOLOGUE AFUA_5G02870)"/>
    <property type="match status" value="1"/>
</dbReference>
<dbReference type="Gene3D" id="3.40.50.720">
    <property type="entry name" value="NAD(P)-binding Rossmann-like Domain"/>
    <property type="match status" value="1"/>
</dbReference>
<organism evidence="4 5">
    <name type="scientific">Sulfitobacter donghicola DSW-25 = KCTC 12864 = JCM 14565</name>
    <dbReference type="NCBI Taxonomy" id="1300350"/>
    <lineage>
        <taxon>Bacteria</taxon>
        <taxon>Pseudomonadati</taxon>
        <taxon>Pseudomonadota</taxon>
        <taxon>Alphaproteobacteria</taxon>
        <taxon>Rhodobacterales</taxon>
        <taxon>Roseobacteraceae</taxon>
        <taxon>Sulfitobacter</taxon>
    </lineage>
</organism>
<sequence length="256" mass="27477">MTQNAIFPDLKDKSVFITGGGSGIGAFLTDGFMKQGANVSFVQRSDASAFCDEMEAKHGRRPFFQTCDISDIPALKQCLAKAAAHQGPITALINNAANDARHATQEVTEEFWDQSQAINLKSYFFACQAVIDGMRTSGGGAIVNMTSISYMMGNTGYPSYTTANSGINGMTRSLAREFGPEKIRVNALAPGWVLTDKQKEQWVTPEAIAAHVDRQCLKETLAPEDIVDAVLFLSSNASRMMTGQSMVVDGGVVVSG</sequence>
<dbReference type="eggNOG" id="COG1028">
    <property type="taxonomic scope" value="Bacteria"/>
</dbReference>
<keyword evidence="5" id="KW-1185">Reference proteome</keyword>
<dbReference type="CDD" id="cd05233">
    <property type="entry name" value="SDR_c"/>
    <property type="match status" value="1"/>
</dbReference>
<dbReference type="Proteomes" id="UP000027734">
    <property type="component" value="Unassembled WGS sequence"/>
</dbReference>
<evidence type="ECO:0000256" key="2">
    <source>
        <dbReference type="ARBA" id="ARBA00023002"/>
    </source>
</evidence>
<dbReference type="RefSeq" id="WP_025058652.1">
    <property type="nucleotide sequence ID" value="NZ_JAMC01000004.1"/>
</dbReference>
<dbReference type="InterPro" id="IPR057326">
    <property type="entry name" value="KR_dom"/>
</dbReference>
<feature type="domain" description="Ketoreductase" evidence="3">
    <location>
        <begin position="13"/>
        <end position="192"/>
    </location>
</feature>
<protein>
    <submittedName>
        <fullName evidence="4">3-oxoacyl-ACP reductase</fullName>
    </submittedName>
</protein>